<gene>
    <name evidence="1" type="ORF">DPMN_138959</name>
</gene>
<accession>A0A9D4G4T4</accession>
<name>A0A9D4G4T4_DREPO</name>
<sequence>MRVDPCRSWDVRECPWRSGRQTRQFGEVQNCGVDPWLSGMIAPPGMLYECLMCYRRSKMGDEMTTEDKLMLMKCQLLLQKKLWLKTVS</sequence>
<comment type="caution">
    <text evidence="1">The sequence shown here is derived from an EMBL/GenBank/DDBJ whole genome shotgun (WGS) entry which is preliminary data.</text>
</comment>
<evidence type="ECO:0000313" key="2">
    <source>
        <dbReference type="Proteomes" id="UP000828390"/>
    </source>
</evidence>
<evidence type="ECO:0000313" key="1">
    <source>
        <dbReference type="EMBL" id="KAH3810565.1"/>
    </source>
</evidence>
<dbReference type="AlphaFoldDB" id="A0A9D4G4T4"/>
<proteinExistence type="predicted"/>
<keyword evidence="2" id="KW-1185">Reference proteome</keyword>
<dbReference type="EMBL" id="JAIWYP010000006">
    <property type="protein sequence ID" value="KAH3810565.1"/>
    <property type="molecule type" value="Genomic_DNA"/>
</dbReference>
<reference evidence="1" key="1">
    <citation type="journal article" date="2019" name="bioRxiv">
        <title>The Genome of the Zebra Mussel, Dreissena polymorpha: A Resource for Invasive Species Research.</title>
        <authorList>
            <person name="McCartney M.A."/>
            <person name="Auch B."/>
            <person name="Kono T."/>
            <person name="Mallez S."/>
            <person name="Zhang Y."/>
            <person name="Obille A."/>
            <person name="Becker A."/>
            <person name="Abrahante J.E."/>
            <person name="Garbe J."/>
            <person name="Badalamenti J.P."/>
            <person name="Herman A."/>
            <person name="Mangelson H."/>
            <person name="Liachko I."/>
            <person name="Sullivan S."/>
            <person name="Sone E.D."/>
            <person name="Koren S."/>
            <person name="Silverstein K.A.T."/>
            <person name="Beckman K.B."/>
            <person name="Gohl D.M."/>
        </authorList>
    </citation>
    <scope>NUCLEOTIDE SEQUENCE</scope>
    <source>
        <strain evidence="1">Duluth1</strain>
        <tissue evidence="1">Whole animal</tissue>
    </source>
</reference>
<organism evidence="1 2">
    <name type="scientific">Dreissena polymorpha</name>
    <name type="common">Zebra mussel</name>
    <name type="synonym">Mytilus polymorpha</name>
    <dbReference type="NCBI Taxonomy" id="45954"/>
    <lineage>
        <taxon>Eukaryota</taxon>
        <taxon>Metazoa</taxon>
        <taxon>Spiralia</taxon>
        <taxon>Lophotrochozoa</taxon>
        <taxon>Mollusca</taxon>
        <taxon>Bivalvia</taxon>
        <taxon>Autobranchia</taxon>
        <taxon>Heteroconchia</taxon>
        <taxon>Euheterodonta</taxon>
        <taxon>Imparidentia</taxon>
        <taxon>Neoheterodontei</taxon>
        <taxon>Myida</taxon>
        <taxon>Dreissenoidea</taxon>
        <taxon>Dreissenidae</taxon>
        <taxon>Dreissena</taxon>
    </lineage>
</organism>
<dbReference type="Proteomes" id="UP000828390">
    <property type="component" value="Unassembled WGS sequence"/>
</dbReference>
<protein>
    <submittedName>
        <fullName evidence="1">Uncharacterized protein</fullName>
    </submittedName>
</protein>
<reference evidence="1" key="2">
    <citation type="submission" date="2020-11" db="EMBL/GenBank/DDBJ databases">
        <authorList>
            <person name="McCartney M.A."/>
            <person name="Auch B."/>
            <person name="Kono T."/>
            <person name="Mallez S."/>
            <person name="Becker A."/>
            <person name="Gohl D.M."/>
            <person name="Silverstein K.A.T."/>
            <person name="Koren S."/>
            <person name="Bechman K.B."/>
            <person name="Herman A."/>
            <person name="Abrahante J.E."/>
            <person name="Garbe J."/>
        </authorList>
    </citation>
    <scope>NUCLEOTIDE SEQUENCE</scope>
    <source>
        <strain evidence="1">Duluth1</strain>
        <tissue evidence="1">Whole animal</tissue>
    </source>
</reference>